<accession>A0A315ZG96</accession>
<name>A0A315ZG96_SEDFL</name>
<sequence length="100" mass="11587">MIKVVKHDSFQNIDLPSNTSFINLTNKHKHTIMAKFNFNDVNVGDGVYFRLDGVQNFNSFWTVKSKLNGTKLEIEVDEIDGTKDKRYIDINDVIKVQPRK</sequence>
<dbReference type="AlphaFoldDB" id="A0A315ZG96"/>
<protein>
    <submittedName>
        <fullName evidence="1">Uncharacterized protein</fullName>
    </submittedName>
</protein>
<evidence type="ECO:0000313" key="2">
    <source>
        <dbReference type="Proteomes" id="UP000245535"/>
    </source>
</evidence>
<organism evidence="1 2">
    <name type="scientific">Sediminitomix flava</name>
    <dbReference type="NCBI Taxonomy" id="379075"/>
    <lineage>
        <taxon>Bacteria</taxon>
        <taxon>Pseudomonadati</taxon>
        <taxon>Bacteroidota</taxon>
        <taxon>Cytophagia</taxon>
        <taxon>Cytophagales</taxon>
        <taxon>Flammeovirgaceae</taxon>
        <taxon>Sediminitomix</taxon>
    </lineage>
</organism>
<keyword evidence="2" id="KW-1185">Reference proteome</keyword>
<reference evidence="1 2" key="1">
    <citation type="submission" date="2018-03" db="EMBL/GenBank/DDBJ databases">
        <title>Genomic Encyclopedia of Archaeal and Bacterial Type Strains, Phase II (KMG-II): from individual species to whole genera.</title>
        <authorList>
            <person name="Goeker M."/>
        </authorList>
    </citation>
    <scope>NUCLEOTIDE SEQUENCE [LARGE SCALE GENOMIC DNA]</scope>
    <source>
        <strain evidence="1 2">DSM 28229</strain>
    </source>
</reference>
<comment type="caution">
    <text evidence="1">The sequence shown here is derived from an EMBL/GenBank/DDBJ whole genome shotgun (WGS) entry which is preliminary data.</text>
</comment>
<dbReference type="EMBL" id="QGDO01000001">
    <property type="protein sequence ID" value="PWJ44615.1"/>
    <property type="molecule type" value="Genomic_DNA"/>
</dbReference>
<evidence type="ECO:0000313" key="1">
    <source>
        <dbReference type="EMBL" id="PWJ44615.1"/>
    </source>
</evidence>
<gene>
    <name evidence="1" type="ORF">BC781_101986</name>
</gene>
<dbReference type="Proteomes" id="UP000245535">
    <property type="component" value="Unassembled WGS sequence"/>
</dbReference>
<proteinExistence type="predicted"/>